<reference evidence="1 2" key="1">
    <citation type="submission" date="2019-02" db="EMBL/GenBank/DDBJ databases">
        <title>Prokaryotic population dynamics and viral predation in marine succession experiment using metagenomics: the confinement effect.</title>
        <authorList>
            <person name="Haro-Moreno J.M."/>
            <person name="Rodriguez-Valera F."/>
            <person name="Lopez-Perez M."/>
        </authorList>
    </citation>
    <scope>NUCLEOTIDE SEQUENCE [LARGE SCALE GENOMIC DNA]</scope>
    <source>
        <strain evidence="1">MED-G162</strain>
    </source>
</reference>
<proteinExistence type="predicted"/>
<dbReference type="AlphaFoldDB" id="A0A520MXV1"/>
<dbReference type="PANTHER" id="PTHR43224:SF1">
    <property type="entry name" value="AMIDINOTRANSFERASE"/>
    <property type="match status" value="1"/>
</dbReference>
<dbReference type="EMBL" id="SHBH01000020">
    <property type="protein sequence ID" value="RZO26041.1"/>
    <property type="molecule type" value="Genomic_DNA"/>
</dbReference>
<accession>A0A520MXV1</accession>
<comment type="caution">
    <text evidence="1">The sequence shown here is derived from an EMBL/GenBank/DDBJ whole genome shotgun (WGS) entry which is preliminary data.</text>
</comment>
<dbReference type="PANTHER" id="PTHR43224">
    <property type="entry name" value="AMIDINOTRANSFERASE"/>
    <property type="match status" value="1"/>
</dbReference>
<evidence type="ECO:0000313" key="1">
    <source>
        <dbReference type="EMBL" id="RZO26041.1"/>
    </source>
</evidence>
<name>A0A520MXV1_9GAMM</name>
<dbReference type="SUPFAM" id="SSF55909">
    <property type="entry name" value="Pentein"/>
    <property type="match status" value="1"/>
</dbReference>
<dbReference type="Pfam" id="PF19420">
    <property type="entry name" value="DDAH_eukar"/>
    <property type="match status" value="1"/>
</dbReference>
<dbReference type="Gene3D" id="3.75.10.10">
    <property type="entry name" value="L-arginine/glycine Amidinotransferase, Chain A"/>
    <property type="match status" value="1"/>
</dbReference>
<dbReference type="PIRSF" id="PIRSF028188">
    <property type="entry name" value="Amdntrnsf_FN0238"/>
    <property type="match status" value="1"/>
</dbReference>
<dbReference type="Proteomes" id="UP000319384">
    <property type="component" value="Unassembled WGS sequence"/>
</dbReference>
<evidence type="ECO:0000313" key="2">
    <source>
        <dbReference type="Proteomes" id="UP000319384"/>
    </source>
</evidence>
<dbReference type="InterPro" id="IPR014541">
    <property type="entry name" value="Amdntrnsf_FN0238"/>
</dbReference>
<organism evidence="1 2">
    <name type="scientific">SAR86 cluster bacterium</name>
    <dbReference type="NCBI Taxonomy" id="2030880"/>
    <lineage>
        <taxon>Bacteria</taxon>
        <taxon>Pseudomonadati</taxon>
        <taxon>Pseudomonadota</taxon>
        <taxon>Gammaproteobacteria</taxon>
        <taxon>SAR86 cluster</taxon>
    </lineage>
</organism>
<protein>
    <recommendedName>
        <fullName evidence="3">Amidinotransferase</fullName>
    </recommendedName>
</protein>
<gene>
    <name evidence="1" type="ORF">EVA95_02690</name>
</gene>
<sequence>MSDQSTTKLFMIEPDSFYANEETSYTNHYQVKEIKDSPEIIAENALNEFNNLKSSIEKRGIEIISMKGSKDCPDHIFPNWFITFSDKTMQIFSMMAPNRRTEKKPYMIEYLKKTYELTDDMSYLEEKEIFLESTSSMVFDRVNRIVYAGISPRTNPVQLILWCRKNDYELILFETESHFGSPIYHTDVLMYVGTNLIGICFDVIKPEHREYVKENVHRFHEVLELSSEQIEDFCGNAIEAKNNSGELFIILSSRAYEALENDQKNILLKHYKEIIHSDISTIEKYGGGSARCMLTELF</sequence>
<evidence type="ECO:0008006" key="3">
    <source>
        <dbReference type="Google" id="ProtNLM"/>
    </source>
</evidence>